<dbReference type="InterPro" id="IPR043129">
    <property type="entry name" value="ATPase_NBD"/>
</dbReference>
<sequence length="1324" mass="143369">MTAEKPAKTYRFGIDAGSKTVKVVIVDEDGTVVNSIYRRHLSNIRETLVDILHNLVWRYGDLPGKATVTGSAGIALAEMLKLPFVQEVLATERAVRELYPDADAVIELGGEDAKVMYLSGSPEQRMNATCAGGTGGFIDSIAFMLGVRTSDMSRLAGGASRIYPIASRCAVFAQTDVRPLLNAGAKKSDIAASALEAVVRQTITGLACGRPIKGKVIFLGGPLQFIPDLVRRFQIGLGLKRGEGIRPRWAHIFTAHGAALYAGELPESKPTSLGQLEERIRQADAPEDDLARLDPLFATDEERKAFKKRHARVDFPRKRLFDCKGPLYLGIDAGSTTVKMAVIDDAGNLVYSCYTPVQGDALATATEELLDFDRSLPHVYGTDETTAWVAHATATGYGEDLLRAALGIDSGIVETTAHARAAMELVPDATFVLDIGGQDMKALWIKNGMVSNAILNEACSSGCGSFIEGTAHSLRLSPHAFNDAALTSEHPVDLGTKCTVFMSSRVKHAQKIGASVNDLAAGIAYSVVKNALFRIIGAERVNTLGSKIVVQGGTFKSDAALRAFEKVCGVEAIRPESAHLMGAIGAALIARERAHDAARNTDGDLDAASRSTMISARELESLSVERFSSRCPGCSNACLLAIADFGNDRRFISGNKCSNANDFEFSRNEEPKARAAEAAAIEGREPAPRPHQAPNAIAVEQHLLQSVESVVQAGLRGARAIGIMNCFETYEYTPFWRTLFADLGFSVVMPDDARGASLEQAALATVPAEGACFPAKIAHMRAFDLMDAGADVIFMPRFNRIGRCAVSCEYADALADAVPAFEQGKVRLSRPHLSSFKVARIAKDEDDLSTLFSEVASFCPDGAPLSREEFDRALEKALASQREFFDAIARANGKVIDWLAEDAQRHAIVVAGRPYHTDPRLMRGIDTMLTKLGFAILCPTSSDTWATRRPHDPNCPPWKPGKHLARLARFAAENPQVDLVCLQSFGCGYDALSLEDARDILEAAGKPFTALKIDDLSDKAHLNIRLRTLAEGIESMSRRGGNAQESSATSSSEAGECTIDRPVTSKATAAAHIEKVSTAAGSVTGSVGTPEPAGCSPEHVPNVMSEGISAVDAQVAQRQVPGDVCFTAAALIARTLRIVEENPQFKALRIPLVCNRCLLDGLAHTVWRLNGSCPEIIWEERWPQPIEKPATPKEKDAERVLVGIVGNPLLCFDAFMNDSILKLLERLGCDVAMPDPDKLFCEDVRYLDQLDEFSRKGVDCVIYLQSFGCMKAHVHARGFAHEYARRYPDMPITVIDYDPESSALNRENRIRLAVEAAQRAKRER</sequence>
<evidence type="ECO:0000256" key="3">
    <source>
        <dbReference type="ARBA" id="ARBA00023004"/>
    </source>
</evidence>
<dbReference type="PANTHER" id="PTHR32329:SF4">
    <property type="entry name" value="ACTIVATOR OF 2-HYDROXYACYL-COA DEHYDRATASE"/>
    <property type="match status" value="1"/>
</dbReference>
<evidence type="ECO:0000256" key="2">
    <source>
        <dbReference type="ARBA" id="ARBA00022723"/>
    </source>
</evidence>
<evidence type="ECO:0000256" key="5">
    <source>
        <dbReference type="SAM" id="MobiDB-lite"/>
    </source>
</evidence>
<reference evidence="8 9" key="1">
    <citation type="submission" date="2019-09" db="EMBL/GenBank/DDBJ databases">
        <title>Whole genome shotgun sequencing (WGS) of Ellagibacter isourolithinifaciens DSM 104140(T) and Adlercreutzia muris DSM 29508(T).</title>
        <authorList>
            <person name="Stoll D.A."/>
            <person name="Danylec N."/>
            <person name="Huch M."/>
        </authorList>
    </citation>
    <scope>NUCLEOTIDE SEQUENCE [LARGE SCALE GENOMIC DNA]</scope>
    <source>
        <strain evidence="8 9">DSM 104140</strain>
    </source>
</reference>
<evidence type="ECO:0000256" key="1">
    <source>
        <dbReference type="ARBA" id="ARBA00001966"/>
    </source>
</evidence>
<dbReference type="GO" id="GO:0051536">
    <property type="term" value="F:iron-sulfur cluster binding"/>
    <property type="evidence" value="ECO:0007669"/>
    <property type="project" value="UniProtKB-KW"/>
</dbReference>
<dbReference type="NCBIfam" id="TIGR00241">
    <property type="entry name" value="CoA_E_activ"/>
    <property type="match status" value="1"/>
</dbReference>
<dbReference type="Gene3D" id="3.30.420.40">
    <property type="match status" value="4"/>
</dbReference>
<feature type="domain" description="ATPase BadF/BadG/BcrA/BcrD type" evidence="6">
    <location>
        <begin position="329"/>
        <end position="590"/>
    </location>
</feature>
<comment type="cofactor">
    <cofactor evidence="1">
        <name>[4Fe-4S] cluster</name>
        <dbReference type="ChEBI" id="CHEBI:49883"/>
    </cofactor>
</comment>
<dbReference type="CDD" id="cd24035">
    <property type="entry name" value="ASKHA_NBD_O66634-like_rpt2"/>
    <property type="match status" value="1"/>
</dbReference>
<dbReference type="GO" id="GO:0046872">
    <property type="term" value="F:metal ion binding"/>
    <property type="evidence" value="ECO:0007669"/>
    <property type="project" value="UniProtKB-KW"/>
</dbReference>
<dbReference type="SUPFAM" id="SSF53067">
    <property type="entry name" value="Actin-like ATPase domain"/>
    <property type="match status" value="2"/>
</dbReference>
<dbReference type="CDD" id="cd24034">
    <property type="entry name" value="ASKHA_NBD_O66634-like_rpt1"/>
    <property type="match status" value="1"/>
</dbReference>
<feature type="domain" description="ATPase BadF/BadG/BcrA/BcrD type" evidence="6">
    <location>
        <begin position="13"/>
        <end position="262"/>
    </location>
</feature>
<keyword evidence="2" id="KW-0479">Metal-binding</keyword>
<accession>A0A6N6NQF9</accession>
<organism evidence="8 9">
    <name type="scientific">Ellagibacter isourolithinifaciens</name>
    <dbReference type="NCBI Taxonomy" id="2137581"/>
    <lineage>
        <taxon>Bacteria</taxon>
        <taxon>Bacillati</taxon>
        <taxon>Actinomycetota</taxon>
        <taxon>Coriobacteriia</taxon>
        <taxon>Eggerthellales</taxon>
        <taxon>Eggerthellaceae</taxon>
        <taxon>Ellagibacter</taxon>
    </lineage>
</organism>
<dbReference type="InterPro" id="IPR008275">
    <property type="entry name" value="CoA_E_activase_dom"/>
</dbReference>
<dbReference type="InterPro" id="IPR002731">
    <property type="entry name" value="ATPase_BadF"/>
</dbReference>
<dbReference type="OrthoDB" id="3169159at2"/>
<evidence type="ECO:0000259" key="7">
    <source>
        <dbReference type="Pfam" id="PF09989"/>
    </source>
</evidence>
<dbReference type="RefSeq" id="WP_158048859.1">
    <property type="nucleotide sequence ID" value="NZ_WAJR01000003.1"/>
</dbReference>
<evidence type="ECO:0000313" key="9">
    <source>
        <dbReference type="Proteomes" id="UP000468668"/>
    </source>
</evidence>
<protein>
    <recommendedName>
        <fullName evidence="10">CoA activase</fullName>
    </recommendedName>
</protein>
<keyword evidence="9" id="KW-1185">Reference proteome</keyword>
<dbReference type="Pfam" id="PF01869">
    <property type="entry name" value="BcrAD_BadFG"/>
    <property type="match status" value="2"/>
</dbReference>
<feature type="domain" description="DUF2229" evidence="7">
    <location>
        <begin position="721"/>
        <end position="939"/>
    </location>
</feature>
<feature type="compositionally biased region" description="Low complexity" evidence="5">
    <location>
        <begin position="1043"/>
        <end position="1056"/>
    </location>
</feature>
<dbReference type="EMBL" id="WAJR01000003">
    <property type="protein sequence ID" value="KAB1642049.1"/>
    <property type="molecule type" value="Genomic_DNA"/>
</dbReference>
<name>A0A6N6NQF9_9ACTN</name>
<comment type="caution">
    <text evidence="8">The sequence shown here is derived from an EMBL/GenBank/DDBJ whole genome shotgun (WGS) entry which is preliminary data.</text>
</comment>
<keyword evidence="4" id="KW-0411">Iron-sulfur</keyword>
<evidence type="ECO:0000256" key="4">
    <source>
        <dbReference type="ARBA" id="ARBA00023014"/>
    </source>
</evidence>
<dbReference type="Pfam" id="PF09989">
    <property type="entry name" value="DUF2229"/>
    <property type="match status" value="1"/>
</dbReference>
<keyword evidence="3" id="KW-0408">Iron</keyword>
<dbReference type="GeneID" id="98657254"/>
<evidence type="ECO:0000259" key="6">
    <source>
        <dbReference type="Pfam" id="PF01869"/>
    </source>
</evidence>
<dbReference type="InterPro" id="IPR051805">
    <property type="entry name" value="Dehydratase_Activator_Redct"/>
</dbReference>
<evidence type="ECO:0000313" key="8">
    <source>
        <dbReference type="EMBL" id="KAB1642049.1"/>
    </source>
</evidence>
<dbReference type="PANTHER" id="PTHR32329">
    <property type="entry name" value="BIFUNCTIONAL PROTEIN [INCLUDES 2-HYDROXYACYL-COA DEHYDRATASE (N-TER) AND ITS ACTIVATOR DOMAIN (C_TERM)-RELATED"/>
    <property type="match status" value="1"/>
</dbReference>
<feature type="region of interest" description="Disordered" evidence="5">
    <location>
        <begin position="1035"/>
        <end position="1057"/>
    </location>
</feature>
<proteinExistence type="predicted"/>
<evidence type="ECO:0008006" key="10">
    <source>
        <dbReference type="Google" id="ProtNLM"/>
    </source>
</evidence>
<gene>
    <name evidence="8" type="ORF">F8C90_02420</name>
</gene>
<dbReference type="InterPro" id="IPR018709">
    <property type="entry name" value="CoA_activase_DUF2229"/>
</dbReference>
<dbReference type="Proteomes" id="UP000468668">
    <property type="component" value="Unassembled WGS sequence"/>
</dbReference>